<evidence type="ECO:0000256" key="1">
    <source>
        <dbReference type="SAM" id="MobiDB-lite"/>
    </source>
</evidence>
<dbReference type="AlphaFoldDB" id="A0A0D1E2L8"/>
<keyword evidence="5" id="KW-1185">Reference proteome</keyword>
<proteinExistence type="predicted"/>
<evidence type="ECO:0000313" key="5">
    <source>
        <dbReference type="Proteomes" id="UP000000561"/>
    </source>
</evidence>
<dbReference type="PANTHER" id="PTHR12203">
    <property type="entry name" value="KDEL LYS-ASP-GLU-LEU CONTAINING - RELATED"/>
    <property type="match status" value="1"/>
</dbReference>
<feature type="compositionally biased region" description="Low complexity" evidence="1">
    <location>
        <begin position="20"/>
        <end position="31"/>
    </location>
</feature>
<feature type="compositionally biased region" description="Low complexity" evidence="1">
    <location>
        <begin position="72"/>
        <end position="84"/>
    </location>
</feature>
<organism evidence="4 5">
    <name type="scientific">Mycosarcoma maydis</name>
    <name type="common">Corn smut fungus</name>
    <name type="synonym">Ustilago maydis</name>
    <dbReference type="NCBI Taxonomy" id="5270"/>
    <lineage>
        <taxon>Eukaryota</taxon>
        <taxon>Fungi</taxon>
        <taxon>Dikarya</taxon>
        <taxon>Basidiomycota</taxon>
        <taxon>Ustilaginomycotina</taxon>
        <taxon>Ustilaginomycetes</taxon>
        <taxon>Ustilaginales</taxon>
        <taxon>Ustilaginaceae</taxon>
        <taxon>Mycosarcoma</taxon>
    </lineage>
</organism>
<evidence type="ECO:0000259" key="3">
    <source>
        <dbReference type="Pfam" id="PF05686"/>
    </source>
</evidence>
<feature type="region of interest" description="Disordered" evidence="1">
    <location>
        <begin position="72"/>
        <end position="93"/>
    </location>
</feature>
<sequence length="529" mass="57419">MTSTSRYTSVPGEATDEADSASSTTRPASSAGRCSQRDTGLVHHFARAGVAGSTAFVLICLFLSLMSWHQSGFTSSSGSASKSLSSERRRDRTMNEATCKAEFPLLFPQIQDNVAAWQAKGGISYTDLDQAARTCAGNWGMARIVIRDGQLFLRQVREGGESRISALLHLVHTAVTTDPSSFTSADDPSNTGVELVLSEADKDASPTSDAVWVLSKRTSEPKSKGTWLLPDFGFAGWPETGIASFAEFLHLASLQDHLVPWSHKADRVLWRGLANGYAPRVDLISRTDPRKVPGAEKWADVLQTSFHDVGDDFHPIIPMHHHCRHKFLVQTEGNSYSGRGKFLWSCRSVTVAHPMEWTQHFHAALNSNANSRQQNMVELRGPLFSGLEETVKQLQATAHIPSTQDLAFNYTNGGGALKLNPPQRIAENAVESLRNRYLTPAATNCYLRAAIKAYARVLKKDTWPREENAAAWDVGGVGIVPHGGPGGGVAPGSGKAKDLAALAVKGDIEYGVWRLIGSPDWPPVVAKPK</sequence>
<dbReference type="GeneID" id="23566248"/>
<evidence type="ECO:0000313" key="4">
    <source>
        <dbReference type="EMBL" id="KIS70076.1"/>
    </source>
</evidence>
<dbReference type="Proteomes" id="UP000000561">
    <property type="component" value="Chromosome 4"/>
</dbReference>
<name>A0A0D1E2L8_MYCMD</name>
<accession>A0A0D1E2L8</accession>
<keyword evidence="2" id="KW-1133">Transmembrane helix</keyword>
<dbReference type="InterPro" id="IPR006598">
    <property type="entry name" value="CAP10"/>
</dbReference>
<evidence type="ECO:0000256" key="2">
    <source>
        <dbReference type="SAM" id="Phobius"/>
    </source>
</evidence>
<dbReference type="RefSeq" id="XP_011388347.1">
    <property type="nucleotide sequence ID" value="XM_011390045.1"/>
</dbReference>
<dbReference type="EMBL" id="CM003143">
    <property type="protein sequence ID" value="KIS70076.1"/>
    <property type="molecule type" value="Genomic_DNA"/>
</dbReference>
<dbReference type="Pfam" id="PF05686">
    <property type="entry name" value="Glyco_transf_90"/>
    <property type="match status" value="1"/>
</dbReference>
<dbReference type="KEGG" id="uma:UMAG_10184"/>
<dbReference type="InterPro" id="IPR051091">
    <property type="entry name" value="O-Glucosyltr/Glycosyltrsf_90"/>
</dbReference>
<dbReference type="OrthoDB" id="202415at2759"/>
<feature type="region of interest" description="Disordered" evidence="1">
    <location>
        <begin position="1"/>
        <end position="35"/>
    </location>
</feature>
<protein>
    <recommendedName>
        <fullName evidence="3">Glycosyl transferase CAP10 domain-containing protein</fullName>
    </recommendedName>
</protein>
<dbReference type="PANTHER" id="PTHR12203:SF107">
    <property type="entry name" value="GLYCOSYL TRANSFERASE CAP10 DOMAIN-CONTAINING PROTEIN"/>
    <property type="match status" value="1"/>
</dbReference>
<dbReference type="InParanoid" id="A0A0D1E2L8"/>
<gene>
    <name evidence="4" type="ORF">UMAG_10184</name>
</gene>
<feature type="transmembrane region" description="Helical" evidence="2">
    <location>
        <begin position="45"/>
        <end position="68"/>
    </location>
</feature>
<keyword evidence="2" id="KW-0812">Transmembrane</keyword>
<dbReference type="VEuPathDB" id="FungiDB:UMAG_10184"/>
<reference evidence="4 5" key="1">
    <citation type="journal article" date="2006" name="Nature">
        <title>Insights from the genome of the biotrophic fungal plant pathogen Ustilago maydis.</title>
        <authorList>
            <person name="Kamper J."/>
            <person name="Kahmann R."/>
            <person name="Bolker M."/>
            <person name="Ma L.J."/>
            <person name="Brefort T."/>
            <person name="Saville B.J."/>
            <person name="Banuett F."/>
            <person name="Kronstad J.W."/>
            <person name="Gold S.E."/>
            <person name="Muller O."/>
            <person name="Perlin M.H."/>
            <person name="Wosten H.A."/>
            <person name="de Vries R."/>
            <person name="Ruiz-Herrera J."/>
            <person name="Reynaga-Pena C.G."/>
            <person name="Snetselaar K."/>
            <person name="McCann M."/>
            <person name="Perez-Martin J."/>
            <person name="Feldbrugge M."/>
            <person name="Basse C.W."/>
            <person name="Steinberg G."/>
            <person name="Ibeas J.I."/>
            <person name="Holloman W."/>
            <person name="Guzman P."/>
            <person name="Farman M."/>
            <person name="Stajich J.E."/>
            <person name="Sentandreu R."/>
            <person name="Gonzalez-Prieto J.M."/>
            <person name="Kennell J.C."/>
            <person name="Molina L."/>
            <person name="Schirawski J."/>
            <person name="Mendoza-Mendoza A."/>
            <person name="Greilinger D."/>
            <person name="Munch K."/>
            <person name="Rossel N."/>
            <person name="Scherer M."/>
            <person name="Vranes M."/>
            <person name="Ladendorf O."/>
            <person name="Vincon V."/>
            <person name="Fuchs U."/>
            <person name="Sandrock B."/>
            <person name="Meng S."/>
            <person name="Ho E.C."/>
            <person name="Cahill M.J."/>
            <person name="Boyce K.J."/>
            <person name="Klose J."/>
            <person name="Klosterman S.J."/>
            <person name="Deelstra H.J."/>
            <person name="Ortiz-Castellanos L."/>
            <person name="Li W."/>
            <person name="Sanchez-Alonso P."/>
            <person name="Schreier P.H."/>
            <person name="Hauser-Hahn I."/>
            <person name="Vaupel M."/>
            <person name="Koopmann E."/>
            <person name="Friedrich G."/>
            <person name="Voss H."/>
            <person name="Schluter T."/>
            <person name="Margolis J."/>
            <person name="Platt D."/>
            <person name="Swimmer C."/>
            <person name="Gnirke A."/>
            <person name="Chen F."/>
            <person name="Vysotskaia V."/>
            <person name="Mannhaupt G."/>
            <person name="Guldener U."/>
            <person name="Munsterkotter M."/>
            <person name="Haase D."/>
            <person name="Oesterheld M."/>
            <person name="Mewes H.W."/>
            <person name="Mauceli E.W."/>
            <person name="DeCaprio D."/>
            <person name="Wade C.M."/>
            <person name="Butler J."/>
            <person name="Young S."/>
            <person name="Jaffe D.B."/>
            <person name="Calvo S."/>
            <person name="Nusbaum C."/>
            <person name="Galagan J."/>
            <person name="Birren B.W."/>
        </authorList>
    </citation>
    <scope>NUCLEOTIDE SEQUENCE [LARGE SCALE GENOMIC DNA]</scope>
    <source>
        <strain evidence="5">DSM 14603 / FGSC 9021 / UM521</strain>
    </source>
</reference>
<keyword evidence="2" id="KW-0472">Membrane</keyword>
<feature type="domain" description="Glycosyl transferase CAP10" evidence="3">
    <location>
        <begin position="104"/>
        <end position="367"/>
    </location>
</feature>